<feature type="domain" description="N-acetyltransferase" evidence="7">
    <location>
        <begin position="3"/>
        <end position="168"/>
    </location>
</feature>
<evidence type="ECO:0000313" key="8">
    <source>
        <dbReference type="EMBL" id="RUO47930.1"/>
    </source>
</evidence>
<proteinExistence type="inferred from homology"/>
<dbReference type="OrthoDB" id="9799147at2"/>
<dbReference type="InterPro" id="IPR016181">
    <property type="entry name" value="Acyl_CoA_acyltransferase"/>
</dbReference>
<dbReference type="InterPro" id="IPR000182">
    <property type="entry name" value="GNAT_dom"/>
</dbReference>
<keyword evidence="4 8" id="KW-0808">Transferase</keyword>
<keyword evidence="5" id="KW-0012">Acyltransferase</keyword>
<dbReference type="GO" id="GO:0016747">
    <property type="term" value="F:acyltransferase activity, transferring groups other than amino-acyl groups"/>
    <property type="evidence" value="ECO:0007669"/>
    <property type="project" value="InterPro"/>
</dbReference>
<dbReference type="PANTHER" id="PTHR36449:SF1">
    <property type="entry name" value="ACETYLTRANSFERASE"/>
    <property type="match status" value="1"/>
</dbReference>
<dbReference type="Pfam" id="PF13673">
    <property type="entry name" value="Acetyltransf_10"/>
    <property type="match status" value="1"/>
</dbReference>
<comment type="catalytic activity">
    <reaction evidence="6">
        <text>glycyl-tRNA(Gly) + acetyl-CoA = N-acetylglycyl-tRNA(Gly) + CoA + H(+)</text>
        <dbReference type="Rhea" id="RHEA:81867"/>
        <dbReference type="Rhea" id="RHEA-COMP:9683"/>
        <dbReference type="Rhea" id="RHEA-COMP:19766"/>
        <dbReference type="ChEBI" id="CHEBI:15378"/>
        <dbReference type="ChEBI" id="CHEBI:57287"/>
        <dbReference type="ChEBI" id="CHEBI:57288"/>
        <dbReference type="ChEBI" id="CHEBI:78522"/>
        <dbReference type="ChEBI" id="CHEBI:232036"/>
    </reaction>
</comment>
<evidence type="ECO:0000256" key="1">
    <source>
        <dbReference type="ARBA" id="ARBA00009342"/>
    </source>
</evidence>
<keyword evidence="3" id="KW-1277">Toxin-antitoxin system</keyword>
<dbReference type="PROSITE" id="PS51186">
    <property type="entry name" value="GNAT"/>
    <property type="match status" value="1"/>
</dbReference>
<evidence type="ECO:0000313" key="9">
    <source>
        <dbReference type="Proteomes" id="UP000286985"/>
    </source>
</evidence>
<comment type="caution">
    <text evidence="8">The sequence shown here is derived from an EMBL/GenBank/DDBJ whole genome shotgun (WGS) entry which is preliminary data.</text>
</comment>
<comment type="similarity">
    <text evidence="1">Belongs to the acetyltransferase family. GNAT subfamily.</text>
</comment>
<dbReference type="PANTHER" id="PTHR36449">
    <property type="entry name" value="ACETYLTRANSFERASE-RELATED"/>
    <property type="match status" value="1"/>
</dbReference>
<reference evidence="9" key="1">
    <citation type="journal article" date="2018" name="Front. Microbiol.">
        <title>Genome-Based Analysis Reveals the Taxonomy and Diversity of the Family Idiomarinaceae.</title>
        <authorList>
            <person name="Liu Y."/>
            <person name="Lai Q."/>
            <person name="Shao Z."/>
        </authorList>
    </citation>
    <scope>NUCLEOTIDE SEQUENCE [LARGE SCALE GENOMIC DNA]</scope>
    <source>
        <strain evidence="9">908033</strain>
    </source>
</reference>
<dbReference type="STRING" id="519452.SAMN04488139_1427"/>
<name>A0A432XGX4_9GAMM</name>
<accession>A0A432XGX4</accession>
<evidence type="ECO:0000256" key="4">
    <source>
        <dbReference type="ARBA" id="ARBA00022679"/>
    </source>
</evidence>
<evidence type="ECO:0000256" key="2">
    <source>
        <dbReference type="ARBA" id="ARBA00022491"/>
    </source>
</evidence>
<evidence type="ECO:0000256" key="3">
    <source>
        <dbReference type="ARBA" id="ARBA00022649"/>
    </source>
</evidence>
<evidence type="ECO:0000256" key="5">
    <source>
        <dbReference type="ARBA" id="ARBA00023315"/>
    </source>
</evidence>
<protein>
    <submittedName>
        <fullName evidence="8">GNAT family N-acetyltransferase</fullName>
    </submittedName>
</protein>
<sequence>MTMSIKPLCQVTQELSPLLKRFDCGVPFLNQFARKKLVKRHQQDLHKALLALTDSAIAGYATTKTNILVCEDIDPMLAGSASLPPQLPTISLEQIATDLRFQRQGVGSQLLKEVLCIVAKVSEQTGVYGLHLWAHPDSVVFYQKLGFISLQKETRAGLELTLMFLSAATIRNAIN</sequence>
<evidence type="ECO:0000259" key="7">
    <source>
        <dbReference type="PROSITE" id="PS51186"/>
    </source>
</evidence>
<dbReference type="Gene3D" id="3.40.630.30">
    <property type="match status" value="1"/>
</dbReference>
<dbReference type="CDD" id="cd04301">
    <property type="entry name" value="NAT_SF"/>
    <property type="match status" value="1"/>
</dbReference>
<dbReference type="EMBL" id="PIPU01000003">
    <property type="protein sequence ID" value="RUO47930.1"/>
    <property type="molecule type" value="Genomic_DNA"/>
</dbReference>
<dbReference type="SUPFAM" id="SSF55729">
    <property type="entry name" value="Acyl-CoA N-acyltransferases (Nat)"/>
    <property type="match status" value="1"/>
</dbReference>
<keyword evidence="9" id="KW-1185">Reference proteome</keyword>
<dbReference type="AlphaFoldDB" id="A0A432XGX4"/>
<dbReference type="RefSeq" id="WP_092839652.1">
    <property type="nucleotide sequence ID" value="NZ_FPCF01000002.1"/>
</dbReference>
<evidence type="ECO:0000256" key="6">
    <source>
        <dbReference type="ARBA" id="ARBA00049880"/>
    </source>
</evidence>
<keyword evidence="2" id="KW-0678">Repressor</keyword>
<dbReference type="Proteomes" id="UP000286985">
    <property type="component" value="Unassembled WGS sequence"/>
</dbReference>
<organism evidence="8 9">
    <name type="scientific">Pseudidiomarina donghaiensis</name>
    <dbReference type="NCBI Taxonomy" id="519452"/>
    <lineage>
        <taxon>Bacteria</taxon>
        <taxon>Pseudomonadati</taxon>
        <taxon>Pseudomonadota</taxon>
        <taxon>Gammaproteobacteria</taxon>
        <taxon>Alteromonadales</taxon>
        <taxon>Idiomarinaceae</taxon>
        <taxon>Pseudidiomarina</taxon>
    </lineage>
</organism>
<gene>
    <name evidence="8" type="ORF">CWE24_08040</name>
</gene>